<reference evidence="2" key="1">
    <citation type="journal article" date="2015" name="Nature">
        <title>Complex archaea that bridge the gap between prokaryotes and eukaryotes.</title>
        <authorList>
            <person name="Spang A."/>
            <person name="Saw J.H."/>
            <person name="Jorgensen S.L."/>
            <person name="Zaremba-Niedzwiedzka K."/>
            <person name="Martijn J."/>
            <person name="Lind A.E."/>
            <person name="van Eijk R."/>
            <person name="Schleper C."/>
            <person name="Guy L."/>
            <person name="Ettema T.J."/>
        </authorList>
    </citation>
    <scope>NUCLEOTIDE SEQUENCE</scope>
</reference>
<dbReference type="EMBL" id="LAZR01000410">
    <property type="protein sequence ID" value="KKN70152.1"/>
    <property type="molecule type" value="Genomic_DNA"/>
</dbReference>
<keyword evidence="1" id="KW-0472">Membrane</keyword>
<name>A0A0F9T5E2_9ZZZZ</name>
<evidence type="ECO:0000313" key="2">
    <source>
        <dbReference type="EMBL" id="KKN70152.1"/>
    </source>
</evidence>
<protein>
    <submittedName>
        <fullName evidence="2">Uncharacterized protein</fullName>
    </submittedName>
</protein>
<feature type="transmembrane region" description="Helical" evidence="1">
    <location>
        <begin position="21"/>
        <end position="45"/>
    </location>
</feature>
<keyword evidence="1" id="KW-1133">Transmembrane helix</keyword>
<organism evidence="2">
    <name type="scientific">marine sediment metagenome</name>
    <dbReference type="NCBI Taxonomy" id="412755"/>
    <lineage>
        <taxon>unclassified sequences</taxon>
        <taxon>metagenomes</taxon>
        <taxon>ecological metagenomes</taxon>
    </lineage>
</organism>
<keyword evidence="1" id="KW-0812">Transmembrane</keyword>
<proteinExistence type="predicted"/>
<dbReference type="AlphaFoldDB" id="A0A0F9T5E2"/>
<evidence type="ECO:0000256" key="1">
    <source>
        <dbReference type="SAM" id="Phobius"/>
    </source>
</evidence>
<comment type="caution">
    <text evidence="2">The sequence shown here is derived from an EMBL/GenBank/DDBJ whole genome shotgun (WGS) entry which is preliminary data.</text>
</comment>
<sequence>MALDDVKDSKISKGSWLFKGCLITVILIFLLVFGFSIIGFILNAIGYQAE</sequence>
<accession>A0A0F9T5E2</accession>
<gene>
    <name evidence="2" type="ORF">LCGC14_0433840</name>
</gene>